<feature type="chain" id="PRO_5045104484" description="SLA1 homology domain-containing protein" evidence="2">
    <location>
        <begin position="21"/>
        <end position="310"/>
    </location>
</feature>
<dbReference type="InterPro" id="IPR013320">
    <property type="entry name" value="ConA-like_dom_sf"/>
</dbReference>
<name>A0ABW5DA55_9BACT</name>
<comment type="caution">
    <text evidence="3">The sequence shown here is derived from an EMBL/GenBank/DDBJ whole genome shotgun (WGS) entry which is preliminary data.</text>
</comment>
<evidence type="ECO:0000256" key="2">
    <source>
        <dbReference type="SAM" id="SignalP"/>
    </source>
</evidence>
<keyword evidence="4" id="KW-1185">Reference proteome</keyword>
<reference evidence="4" key="1">
    <citation type="journal article" date="2019" name="Int. J. Syst. Evol. Microbiol.">
        <title>The Global Catalogue of Microorganisms (GCM) 10K type strain sequencing project: providing services to taxonomists for standard genome sequencing and annotation.</title>
        <authorList>
            <consortium name="The Broad Institute Genomics Platform"/>
            <consortium name="The Broad Institute Genome Sequencing Center for Infectious Disease"/>
            <person name="Wu L."/>
            <person name="Ma J."/>
        </authorList>
    </citation>
    <scope>NUCLEOTIDE SEQUENCE [LARGE SCALE GENOMIC DNA]</scope>
    <source>
        <strain evidence="4">CGMCC 4.7106</strain>
    </source>
</reference>
<dbReference type="EMBL" id="JBHUIT010000034">
    <property type="protein sequence ID" value="MFD2257933.1"/>
    <property type="molecule type" value="Genomic_DNA"/>
</dbReference>
<keyword evidence="2" id="KW-0732">Signal</keyword>
<evidence type="ECO:0000256" key="1">
    <source>
        <dbReference type="SAM" id="MobiDB-lite"/>
    </source>
</evidence>
<evidence type="ECO:0000313" key="3">
    <source>
        <dbReference type="EMBL" id="MFD2257933.1"/>
    </source>
</evidence>
<protein>
    <recommendedName>
        <fullName evidence="5">SLA1 homology domain-containing protein</fullName>
    </recommendedName>
</protein>
<dbReference type="SUPFAM" id="SSF49899">
    <property type="entry name" value="Concanavalin A-like lectins/glucanases"/>
    <property type="match status" value="1"/>
</dbReference>
<accession>A0ABW5DA55</accession>
<evidence type="ECO:0008006" key="5">
    <source>
        <dbReference type="Google" id="ProtNLM"/>
    </source>
</evidence>
<gene>
    <name evidence="3" type="ORF">ACFSSA_14725</name>
</gene>
<dbReference type="Gene3D" id="2.30.30.700">
    <property type="entry name" value="SLA1 homology domain 1"/>
    <property type="match status" value="1"/>
</dbReference>
<sequence>MKKLPLLLAAVGLCHPLAHARIWTSNDGRHLEADYVSSSEDDVKVKRKTDGRVLTLPLSSLTAADRLYVEGQAEENAQNATDKGEVELPKDVAELVAEKGKLIFDDNFNREDKGEKDDLGEDWSTSSESRAQGDKQNDLVDGTLVMTISPLADHSISTRHDFEESFKNLVLSLRFMLPEDGSLKLAYNDKNHKEVHAGHINGITIRTNSIHLDDERTGRFNLKYADDKSSPEAKAAMAASSKTFPLNLKNDRWYEIVTWHNDETLTVYIDGKEVASFSSPGFGHETKQNFAFAVPKIAVVDDLKMWEIKE</sequence>
<feature type="region of interest" description="Disordered" evidence="1">
    <location>
        <begin position="113"/>
        <end position="136"/>
    </location>
</feature>
<proteinExistence type="predicted"/>
<evidence type="ECO:0000313" key="4">
    <source>
        <dbReference type="Proteomes" id="UP001597375"/>
    </source>
</evidence>
<dbReference type="Proteomes" id="UP001597375">
    <property type="component" value="Unassembled WGS sequence"/>
</dbReference>
<organism evidence="3 4">
    <name type="scientific">Luteolibacter algae</name>
    <dbReference type="NCBI Taxonomy" id="454151"/>
    <lineage>
        <taxon>Bacteria</taxon>
        <taxon>Pseudomonadati</taxon>
        <taxon>Verrucomicrobiota</taxon>
        <taxon>Verrucomicrobiia</taxon>
        <taxon>Verrucomicrobiales</taxon>
        <taxon>Verrucomicrobiaceae</taxon>
        <taxon>Luteolibacter</taxon>
    </lineage>
</organism>
<feature type="signal peptide" evidence="2">
    <location>
        <begin position="1"/>
        <end position="20"/>
    </location>
</feature>
<dbReference type="Gene3D" id="2.60.120.560">
    <property type="entry name" value="Exo-inulinase, domain 1"/>
    <property type="match status" value="1"/>
</dbReference>
<dbReference type="RefSeq" id="WP_386821338.1">
    <property type="nucleotide sequence ID" value="NZ_JBHUIT010000034.1"/>
</dbReference>